<evidence type="ECO:0000313" key="2">
    <source>
        <dbReference type="EMBL" id="KAJ8881699.1"/>
    </source>
</evidence>
<evidence type="ECO:0000313" key="3">
    <source>
        <dbReference type="Proteomes" id="UP001159363"/>
    </source>
</evidence>
<keyword evidence="3" id="KW-1185">Reference proteome</keyword>
<feature type="domain" description="Integrase zinc-binding" evidence="1">
    <location>
        <begin position="87"/>
        <end position="141"/>
    </location>
</feature>
<dbReference type="Pfam" id="PF17921">
    <property type="entry name" value="Integrase_H2C2"/>
    <property type="match status" value="1"/>
</dbReference>
<accession>A0ABQ9HBQ9</accession>
<gene>
    <name evidence="2" type="ORF">PR048_018185</name>
</gene>
<reference evidence="2 3" key="1">
    <citation type="submission" date="2023-02" db="EMBL/GenBank/DDBJ databases">
        <title>LHISI_Scaffold_Assembly.</title>
        <authorList>
            <person name="Stuart O.P."/>
            <person name="Cleave R."/>
            <person name="Magrath M.J.L."/>
            <person name="Mikheyev A.S."/>
        </authorList>
    </citation>
    <scope>NUCLEOTIDE SEQUENCE [LARGE SCALE GENOMIC DNA]</scope>
    <source>
        <strain evidence="2">Daus_M_001</strain>
        <tissue evidence="2">Leg muscle</tissue>
    </source>
</reference>
<protein>
    <recommendedName>
        <fullName evidence="1">Integrase zinc-binding domain-containing protein</fullName>
    </recommendedName>
</protein>
<proteinExistence type="predicted"/>
<organism evidence="2 3">
    <name type="scientific">Dryococelus australis</name>
    <dbReference type="NCBI Taxonomy" id="614101"/>
    <lineage>
        <taxon>Eukaryota</taxon>
        <taxon>Metazoa</taxon>
        <taxon>Ecdysozoa</taxon>
        <taxon>Arthropoda</taxon>
        <taxon>Hexapoda</taxon>
        <taxon>Insecta</taxon>
        <taxon>Pterygota</taxon>
        <taxon>Neoptera</taxon>
        <taxon>Polyneoptera</taxon>
        <taxon>Phasmatodea</taxon>
        <taxon>Verophasmatodea</taxon>
        <taxon>Anareolatae</taxon>
        <taxon>Phasmatidae</taxon>
        <taxon>Eurycanthinae</taxon>
        <taxon>Dryococelus</taxon>
    </lineage>
</organism>
<evidence type="ECO:0000259" key="1">
    <source>
        <dbReference type="Pfam" id="PF17921"/>
    </source>
</evidence>
<name>A0ABQ9HBQ9_9NEOP</name>
<dbReference type="Gene3D" id="1.10.340.70">
    <property type="match status" value="1"/>
</dbReference>
<dbReference type="Proteomes" id="UP001159363">
    <property type="component" value="Chromosome 5"/>
</dbReference>
<dbReference type="EMBL" id="JARBHB010000006">
    <property type="protein sequence ID" value="KAJ8881699.1"/>
    <property type="molecule type" value="Genomic_DNA"/>
</dbReference>
<dbReference type="InterPro" id="IPR041588">
    <property type="entry name" value="Integrase_H2C2"/>
</dbReference>
<sequence>MLKSDSTSIPLTTTARRSHILNTTVRSAHYCCSLQRLRHQCRPTPATSRGTCQLRHPAAALYTRAILIEYAVPKPGKFYIFVHAVLFPDLFQYYHNSFLGGHLGQDKTISQIRLIFHLPGMTQDVINWVGSCEECQKAKTRNMNATGRYRTSIYHQRLASKHNKRVDNVTFKNSEKVILEAHFLNVKAERFSAMFAPKYVGSYVNRKFLSPITVINRYPSFPRRGKGLKILAGQRHEESDPISGRGQTNINPSVLKCCNPPNSTALHADVATGLEHSHQQGRTQKHKLEKPHSLIITPQNTNSTHVMEHTPSQWFKRFGEVWHSGIWPGALELFMLCYSSWPVAMLDVDDLDLYPICAILLSLIITKNGLSTPSLAELHHGQDVAPFFHTLLHQSVRLNNLHCPPTT</sequence>
<comment type="caution">
    <text evidence="2">The sequence shown here is derived from an EMBL/GenBank/DDBJ whole genome shotgun (WGS) entry which is preliminary data.</text>
</comment>